<comment type="caution">
    <text evidence="2">The sequence shown here is derived from an EMBL/GenBank/DDBJ whole genome shotgun (WGS) entry which is preliminary data.</text>
</comment>
<sequence length="277" mass="31333">MQIISSPNLIPYIKHYLFLDLINIENGLFRTFADGNTGIVFTIGSGALYRDGIKLPKIFCYGQITDYRELQIVGSLKLIIAVFRPFGMSKILNTSAGELKNKIVDLESVLGNSVKTSDNFLYEKSSNLEMSESLNNFFSQLLKEFESRLYPMVMAATNWIMERNGLFKAEELIDFTGYNQRNIERAFHSLVGIAPKKLGSIIKLHHFLGEIKGTGNKYNFTSNVFDAGYFDQAHLIREFRKITGLTPTTYHVKSTHLAVNVIVLPDENVQSEVILTI</sequence>
<dbReference type="Pfam" id="PF20240">
    <property type="entry name" value="DUF6597"/>
    <property type="match status" value="1"/>
</dbReference>
<dbReference type="Gene3D" id="1.10.10.60">
    <property type="entry name" value="Homeodomain-like"/>
    <property type="match status" value="1"/>
</dbReference>
<dbReference type="InterPro" id="IPR018060">
    <property type="entry name" value="HTH_AraC"/>
</dbReference>
<dbReference type="InterPro" id="IPR046532">
    <property type="entry name" value="DUF6597"/>
</dbReference>
<feature type="domain" description="HTH araC/xylS-type" evidence="1">
    <location>
        <begin position="161"/>
        <end position="253"/>
    </location>
</feature>
<name>A0A9Q3V1W0_9FLAO</name>
<dbReference type="RefSeq" id="WP_230667071.1">
    <property type="nucleotide sequence ID" value="NZ_JAJNAY010000001.1"/>
</dbReference>
<dbReference type="SMART" id="SM00342">
    <property type="entry name" value="HTH_ARAC"/>
    <property type="match status" value="1"/>
</dbReference>
<dbReference type="PROSITE" id="PS01124">
    <property type="entry name" value="HTH_ARAC_FAMILY_2"/>
    <property type="match status" value="1"/>
</dbReference>
<reference evidence="2" key="1">
    <citation type="submission" date="2021-11" db="EMBL/GenBank/DDBJ databases">
        <title>Description of novel Chryseobacterium species.</title>
        <authorList>
            <person name="Saticioglu I.B."/>
            <person name="Ay H."/>
            <person name="Altun S."/>
            <person name="Duman M."/>
        </authorList>
    </citation>
    <scope>NUCLEOTIDE SEQUENCE</scope>
    <source>
        <strain evidence="2">C-17</strain>
    </source>
</reference>
<accession>A0A9Q3V1W0</accession>
<dbReference type="Pfam" id="PF12833">
    <property type="entry name" value="HTH_18"/>
    <property type="match status" value="1"/>
</dbReference>
<organism evidence="2 3">
    <name type="scientific">Chryseobacterium turcicum</name>
    <dbReference type="NCBI Taxonomy" id="2898076"/>
    <lineage>
        <taxon>Bacteria</taxon>
        <taxon>Pseudomonadati</taxon>
        <taxon>Bacteroidota</taxon>
        <taxon>Flavobacteriia</taxon>
        <taxon>Flavobacteriales</taxon>
        <taxon>Weeksellaceae</taxon>
        <taxon>Chryseobacterium group</taxon>
        <taxon>Chryseobacterium</taxon>
    </lineage>
</organism>
<protein>
    <submittedName>
        <fullName evidence="2">AraC family transcriptional regulator</fullName>
    </submittedName>
</protein>
<evidence type="ECO:0000259" key="1">
    <source>
        <dbReference type="PROSITE" id="PS01124"/>
    </source>
</evidence>
<dbReference type="AlphaFoldDB" id="A0A9Q3V1W0"/>
<gene>
    <name evidence="2" type="ORF">LO744_02705</name>
</gene>
<dbReference type="GO" id="GO:0003700">
    <property type="term" value="F:DNA-binding transcription factor activity"/>
    <property type="evidence" value="ECO:0007669"/>
    <property type="project" value="InterPro"/>
</dbReference>
<keyword evidence="3" id="KW-1185">Reference proteome</keyword>
<evidence type="ECO:0000313" key="3">
    <source>
        <dbReference type="Proteomes" id="UP001108025"/>
    </source>
</evidence>
<dbReference type="Proteomes" id="UP001108025">
    <property type="component" value="Unassembled WGS sequence"/>
</dbReference>
<proteinExistence type="predicted"/>
<dbReference type="EMBL" id="JAJNAY010000001">
    <property type="protein sequence ID" value="MCD1115790.1"/>
    <property type="molecule type" value="Genomic_DNA"/>
</dbReference>
<dbReference type="GO" id="GO:0043565">
    <property type="term" value="F:sequence-specific DNA binding"/>
    <property type="evidence" value="ECO:0007669"/>
    <property type="project" value="InterPro"/>
</dbReference>
<evidence type="ECO:0000313" key="2">
    <source>
        <dbReference type="EMBL" id="MCD1115790.1"/>
    </source>
</evidence>